<keyword evidence="1 4" id="KW-0349">Heme</keyword>
<gene>
    <name evidence="7" type="ORF">GCM10011274_05480</name>
</gene>
<name>A0A8H9I797_9ALTE</name>
<reference evidence="7" key="1">
    <citation type="journal article" date="2014" name="Int. J. Syst. Evol. Microbiol.">
        <title>Complete genome sequence of Corynebacterium casei LMG S-19264T (=DSM 44701T), isolated from a smear-ripened cheese.</title>
        <authorList>
            <consortium name="US DOE Joint Genome Institute (JGI-PGF)"/>
            <person name="Walter F."/>
            <person name="Albersmeier A."/>
            <person name="Kalinowski J."/>
            <person name="Ruckert C."/>
        </authorList>
    </citation>
    <scope>NUCLEOTIDE SEQUENCE</scope>
    <source>
        <strain evidence="7">KCTC 32337</strain>
    </source>
</reference>
<evidence type="ECO:0000256" key="5">
    <source>
        <dbReference type="SAM" id="SignalP"/>
    </source>
</evidence>
<evidence type="ECO:0000313" key="7">
    <source>
        <dbReference type="EMBL" id="GGZ50239.1"/>
    </source>
</evidence>
<dbReference type="Gene3D" id="1.10.760.10">
    <property type="entry name" value="Cytochrome c-like domain"/>
    <property type="match status" value="1"/>
</dbReference>
<dbReference type="GO" id="GO:0020037">
    <property type="term" value="F:heme binding"/>
    <property type="evidence" value="ECO:0007669"/>
    <property type="project" value="InterPro"/>
</dbReference>
<evidence type="ECO:0000256" key="4">
    <source>
        <dbReference type="PROSITE-ProRule" id="PRU00433"/>
    </source>
</evidence>
<dbReference type="InterPro" id="IPR036909">
    <property type="entry name" value="Cyt_c-like_dom_sf"/>
</dbReference>
<keyword evidence="5" id="KW-0732">Signal</keyword>
<evidence type="ECO:0000259" key="6">
    <source>
        <dbReference type="PROSITE" id="PS51007"/>
    </source>
</evidence>
<sequence>MDLLAMKRLTFLFVFILFPMAFAATANANDLDETLRVKSQNPQVTEQGQKLFEQICASCHAKDLSGATGFNLKDGEWVHGSAPSQILNNVKTGFLNAGMPGFKAVFNETELEAIVAYVLSKREGWGDLSYKLYQLNGADDTQVTEDKLIKTGELPKGLADFSIPEVKHYFIEFEGDFYAPKDKDTQVWLQWGFPHELNVFVNGEHVEKGGTAWFPTWRLQRGKQRLKVTYRSGTSKLNQRNLILIGTNLDLTVKLFPLSTKAKGIVEEKKYEIKAAGEILVQRKRILDLPPSTVSIGFPSKLNYGFNTKSCSVVGLWQGEMLNIGPNIAGRGEDPSLPLGEWVFHAPKQLKHATESAACRYKRYRLEEGNPVFSYELEQNQYTLTAIPRSSNTLDFVYTVIGPQPVKLVLPDMPQVRWRHGDKQLSPLDPQGTVLKPNKDGRVVITATLQQP</sequence>
<feature type="domain" description="Cytochrome c" evidence="6">
    <location>
        <begin position="43"/>
        <end position="122"/>
    </location>
</feature>
<keyword evidence="2 4" id="KW-0479">Metal-binding</keyword>
<proteinExistence type="predicted"/>
<dbReference type="Proteomes" id="UP000622604">
    <property type="component" value="Unassembled WGS sequence"/>
</dbReference>
<dbReference type="GO" id="GO:0009055">
    <property type="term" value="F:electron transfer activity"/>
    <property type="evidence" value="ECO:0007669"/>
    <property type="project" value="InterPro"/>
</dbReference>
<dbReference type="GO" id="GO:0046872">
    <property type="term" value="F:metal ion binding"/>
    <property type="evidence" value="ECO:0007669"/>
    <property type="project" value="UniProtKB-KW"/>
</dbReference>
<accession>A0A8H9I797</accession>
<dbReference type="SUPFAM" id="SSF46626">
    <property type="entry name" value="Cytochrome c"/>
    <property type="match status" value="1"/>
</dbReference>
<evidence type="ECO:0000256" key="1">
    <source>
        <dbReference type="ARBA" id="ARBA00022617"/>
    </source>
</evidence>
<dbReference type="Pfam" id="PF13442">
    <property type="entry name" value="Cytochrome_CBB3"/>
    <property type="match status" value="1"/>
</dbReference>
<dbReference type="EMBL" id="BMZC01000001">
    <property type="protein sequence ID" value="GGZ50239.1"/>
    <property type="molecule type" value="Genomic_DNA"/>
</dbReference>
<protein>
    <recommendedName>
        <fullName evidence="6">Cytochrome c domain-containing protein</fullName>
    </recommendedName>
</protein>
<comment type="caution">
    <text evidence="7">The sequence shown here is derived from an EMBL/GenBank/DDBJ whole genome shotgun (WGS) entry which is preliminary data.</text>
</comment>
<evidence type="ECO:0000313" key="8">
    <source>
        <dbReference type="Proteomes" id="UP000622604"/>
    </source>
</evidence>
<evidence type="ECO:0000256" key="2">
    <source>
        <dbReference type="ARBA" id="ARBA00022723"/>
    </source>
</evidence>
<feature type="signal peptide" evidence="5">
    <location>
        <begin position="1"/>
        <end position="23"/>
    </location>
</feature>
<organism evidence="7 8">
    <name type="scientific">Paraglaciecola chathamensis</name>
    <dbReference type="NCBI Taxonomy" id="368405"/>
    <lineage>
        <taxon>Bacteria</taxon>
        <taxon>Pseudomonadati</taxon>
        <taxon>Pseudomonadota</taxon>
        <taxon>Gammaproteobacteria</taxon>
        <taxon>Alteromonadales</taxon>
        <taxon>Alteromonadaceae</taxon>
        <taxon>Paraglaciecola</taxon>
    </lineage>
</organism>
<dbReference type="AlphaFoldDB" id="A0A8H9I797"/>
<dbReference type="InterPro" id="IPR009056">
    <property type="entry name" value="Cyt_c-like_dom"/>
</dbReference>
<keyword evidence="3 4" id="KW-0408">Iron</keyword>
<feature type="chain" id="PRO_5034394483" description="Cytochrome c domain-containing protein" evidence="5">
    <location>
        <begin position="24"/>
        <end position="452"/>
    </location>
</feature>
<reference evidence="7" key="2">
    <citation type="submission" date="2020-09" db="EMBL/GenBank/DDBJ databases">
        <authorList>
            <person name="Sun Q."/>
            <person name="Kim S."/>
        </authorList>
    </citation>
    <scope>NUCLEOTIDE SEQUENCE</scope>
    <source>
        <strain evidence="7">KCTC 32337</strain>
    </source>
</reference>
<evidence type="ECO:0000256" key="3">
    <source>
        <dbReference type="ARBA" id="ARBA00023004"/>
    </source>
</evidence>
<dbReference type="PROSITE" id="PS51007">
    <property type="entry name" value="CYTC"/>
    <property type="match status" value="1"/>
</dbReference>